<accession>A0A365H966</accession>
<name>A0A365H966_9ACTN</name>
<dbReference type="AlphaFoldDB" id="A0A365H966"/>
<dbReference type="RefSeq" id="WP_111864083.1">
    <property type="nucleotide sequence ID" value="NZ_QLYX01000003.1"/>
</dbReference>
<keyword evidence="2" id="KW-1185">Reference proteome</keyword>
<evidence type="ECO:0000313" key="1">
    <source>
        <dbReference type="EMBL" id="RAY15621.1"/>
    </source>
</evidence>
<gene>
    <name evidence="1" type="ORF">DPM19_07450</name>
</gene>
<dbReference type="EMBL" id="QLYX01000003">
    <property type="protein sequence ID" value="RAY15621.1"/>
    <property type="molecule type" value="Genomic_DNA"/>
</dbReference>
<reference evidence="1 2" key="1">
    <citation type="submission" date="2018-06" db="EMBL/GenBank/DDBJ databases">
        <title>Actinomadura craniellae sp. nov. isolated from marine sponge Craniella sp.</title>
        <authorList>
            <person name="Li L."/>
            <person name="Xu Q.H."/>
            <person name="Lin H.W."/>
            <person name="Lu Y.H."/>
        </authorList>
    </citation>
    <scope>NUCLEOTIDE SEQUENCE [LARGE SCALE GENOMIC DNA]</scope>
    <source>
        <strain evidence="1 2">LHW63021</strain>
    </source>
</reference>
<comment type="caution">
    <text evidence="1">The sequence shown here is derived from an EMBL/GenBank/DDBJ whole genome shotgun (WGS) entry which is preliminary data.</text>
</comment>
<protein>
    <submittedName>
        <fullName evidence="1">Uncharacterized protein</fullName>
    </submittedName>
</protein>
<dbReference type="OrthoDB" id="3482910at2"/>
<proteinExistence type="predicted"/>
<evidence type="ECO:0000313" key="2">
    <source>
        <dbReference type="Proteomes" id="UP000251891"/>
    </source>
</evidence>
<organism evidence="1 2">
    <name type="scientific">Actinomadura craniellae</name>
    <dbReference type="NCBI Taxonomy" id="2231787"/>
    <lineage>
        <taxon>Bacteria</taxon>
        <taxon>Bacillati</taxon>
        <taxon>Actinomycetota</taxon>
        <taxon>Actinomycetes</taxon>
        <taxon>Streptosporangiales</taxon>
        <taxon>Thermomonosporaceae</taxon>
        <taxon>Actinomadura</taxon>
    </lineage>
</organism>
<sequence length="121" mass="13006">METTQSWTVAGGTTDGVTDAILRSLAAAGWRDLTRQDGSVQARFGSRLAFRLFGAYLAPGRDRFPMRLTVSVGELATGTVVAARLSSDEGFYLARIPAMTRLFERNSADLFAALETGTRAA</sequence>
<dbReference type="Proteomes" id="UP000251891">
    <property type="component" value="Unassembled WGS sequence"/>
</dbReference>